<dbReference type="Proteomes" id="UP000037923">
    <property type="component" value="Unassembled WGS sequence"/>
</dbReference>
<dbReference type="VEuPathDB" id="TriTrypDB:LpyrH10_29_0580"/>
<proteinExistence type="predicted"/>
<dbReference type="EMBL" id="LGTL01000029">
    <property type="protein sequence ID" value="KPA74463.1"/>
    <property type="molecule type" value="Genomic_DNA"/>
</dbReference>
<dbReference type="RefSeq" id="XP_015652903.1">
    <property type="nucleotide sequence ID" value="XM_015808450.1"/>
</dbReference>
<evidence type="ECO:0008006" key="3">
    <source>
        <dbReference type="Google" id="ProtNLM"/>
    </source>
</evidence>
<accession>A0A0M9FRD8</accession>
<keyword evidence="2" id="KW-1185">Reference proteome</keyword>
<name>A0A0M9FRD8_LEPPY</name>
<organism evidence="1 2">
    <name type="scientific">Leptomonas pyrrhocoris</name>
    <name type="common">Firebug parasite</name>
    <dbReference type="NCBI Taxonomy" id="157538"/>
    <lineage>
        <taxon>Eukaryota</taxon>
        <taxon>Discoba</taxon>
        <taxon>Euglenozoa</taxon>
        <taxon>Kinetoplastea</taxon>
        <taxon>Metakinetoplastina</taxon>
        <taxon>Trypanosomatida</taxon>
        <taxon>Trypanosomatidae</taxon>
        <taxon>Leishmaniinae</taxon>
        <taxon>Leptomonas</taxon>
    </lineage>
</organism>
<protein>
    <recommendedName>
        <fullName evidence="3">PSI domain-containing protein</fullName>
    </recommendedName>
</protein>
<comment type="caution">
    <text evidence="1">The sequence shown here is derived from an EMBL/GenBank/DDBJ whole genome shotgun (WGS) entry which is preliminary data.</text>
</comment>
<dbReference type="EMBL" id="LGTL01000029">
    <property type="protein sequence ID" value="KPA74464.1"/>
    <property type="molecule type" value="Genomic_DNA"/>
</dbReference>
<evidence type="ECO:0000313" key="2">
    <source>
        <dbReference type="Proteomes" id="UP000037923"/>
    </source>
</evidence>
<dbReference type="GeneID" id="26909426"/>
<evidence type="ECO:0000313" key="1">
    <source>
        <dbReference type="EMBL" id="KPA74463.1"/>
    </source>
</evidence>
<sequence length="142" mass="15893">MCDDCVRVREDAPDCVWCPSTSACASRAFVSELCPRGQWAMRADEAGAAAQKLYSVFVDFTPTAMAYFSRFDGVEQTPVQNNTFALPRSVNLFTNPSALFPIKLSGLPFLYSKRFLQLHNGAAEYMCRWLLRLWHIGAGVEV</sequence>
<reference evidence="1 2" key="1">
    <citation type="submission" date="2015-07" db="EMBL/GenBank/DDBJ databases">
        <title>High-quality genome of monoxenous trypanosomatid Leptomonas pyrrhocoris.</title>
        <authorList>
            <person name="Flegontov P."/>
            <person name="Butenko A."/>
            <person name="Firsov S."/>
            <person name="Vlcek C."/>
            <person name="Logacheva M.D."/>
            <person name="Field M."/>
            <person name="Filatov D."/>
            <person name="Flegontova O."/>
            <person name="Gerasimov E."/>
            <person name="Jackson A.P."/>
            <person name="Kelly S."/>
            <person name="Opperdoes F."/>
            <person name="O'Reilly A."/>
            <person name="Votypka J."/>
            <person name="Yurchenko V."/>
            <person name="Lukes J."/>
        </authorList>
    </citation>
    <scope>NUCLEOTIDE SEQUENCE [LARGE SCALE GENOMIC DNA]</scope>
    <source>
        <strain evidence="1">H10</strain>
    </source>
</reference>
<gene>
    <name evidence="1" type="ORF">ABB37_09143</name>
</gene>
<dbReference type="RefSeq" id="XP_015652902.1">
    <property type="nucleotide sequence ID" value="XM_015808449.1"/>
</dbReference>
<dbReference type="AlphaFoldDB" id="A0A0M9FRD8"/>